<dbReference type="Proteomes" id="UP001203297">
    <property type="component" value="Unassembled WGS sequence"/>
</dbReference>
<evidence type="ECO:0000256" key="4">
    <source>
        <dbReference type="ARBA" id="ARBA00023136"/>
    </source>
</evidence>
<accession>A0AAD4M1G7</accession>
<keyword evidence="4 5" id="KW-0472">Membrane</keyword>
<organism evidence="7 8">
    <name type="scientific">Multifurca ochricompacta</name>
    <dbReference type="NCBI Taxonomy" id="376703"/>
    <lineage>
        <taxon>Eukaryota</taxon>
        <taxon>Fungi</taxon>
        <taxon>Dikarya</taxon>
        <taxon>Basidiomycota</taxon>
        <taxon>Agaricomycotina</taxon>
        <taxon>Agaricomycetes</taxon>
        <taxon>Russulales</taxon>
        <taxon>Russulaceae</taxon>
        <taxon>Multifurca</taxon>
    </lineage>
</organism>
<gene>
    <name evidence="7" type="ORF">B0F90DRAFT_1747190</name>
</gene>
<feature type="transmembrane region" description="Helical" evidence="5">
    <location>
        <begin position="114"/>
        <end position="132"/>
    </location>
</feature>
<evidence type="ECO:0000313" key="8">
    <source>
        <dbReference type="Proteomes" id="UP001203297"/>
    </source>
</evidence>
<evidence type="ECO:0000256" key="2">
    <source>
        <dbReference type="ARBA" id="ARBA00022692"/>
    </source>
</evidence>
<keyword evidence="8" id="KW-1185">Reference proteome</keyword>
<name>A0AAD4M1G7_9AGAM</name>
<proteinExistence type="predicted"/>
<dbReference type="InterPro" id="IPR032805">
    <property type="entry name" value="Wax_synthase_dom"/>
</dbReference>
<evidence type="ECO:0000256" key="1">
    <source>
        <dbReference type="ARBA" id="ARBA00004141"/>
    </source>
</evidence>
<feature type="transmembrane region" description="Helical" evidence="5">
    <location>
        <begin position="14"/>
        <end position="36"/>
    </location>
</feature>
<evidence type="ECO:0000256" key="5">
    <source>
        <dbReference type="SAM" id="Phobius"/>
    </source>
</evidence>
<reference evidence="7" key="1">
    <citation type="journal article" date="2022" name="New Phytol.">
        <title>Evolutionary transition to the ectomycorrhizal habit in the genomes of a hyperdiverse lineage of mushroom-forming fungi.</title>
        <authorList>
            <person name="Looney B."/>
            <person name="Miyauchi S."/>
            <person name="Morin E."/>
            <person name="Drula E."/>
            <person name="Courty P.E."/>
            <person name="Kohler A."/>
            <person name="Kuo A."/>
            <person name="LaButti K."/>
            <person name="Pangilinan J."/>
            <person name="Lipzen A."/>
            <person name="Riley R."/>
            <person name="Andreopoulos W."/>
            <person name="He G."/>
            <person name="Johnson J."/>
            <person name="Nolan M."/>
            <person name="Tritt A."/>
            <person name="Barry K.W."/>
            <person name="Grigoriev I.V."/>
            <person name="Nagy L.G."/>
            <person name="Hibbett D."/>
            <person name="Henrissat B."/>
            <person name="Matheny P.B."/>
            <person name="Labbe J."/>
            <person name="Martin F.M."/>
        </authorList>
    </citation>
    <scope>NUCLEOTIDE SEQUENCE</scope>
    <source>
        <strain evidence="7">BPL690</strain>
    </source>
</reference>
<evidence type="ECO:0000313" key="7">
    <source>
        <dbReference type="EMBL" id="KAI0296090.1"/>
    </source>
</evidence>
<evidence type="ECO:0000259" key="6">
    <source>
        <dbReference type="Pfam" id="PF13813"/>
    </source>
</evidence>
<dbReference type="GO" id="GO:0016020">
    <property type="term" value="C:membrane"/>
    <property type="evidence" value="ECO:0007669"/>
    <property type="project" value="UniProtKB-SubCell"/>
</dbReference>
<sequence length="168" mass="19619">MYLPLYQQIWSLTLWHRTAVAAFSSMLGFAWLWAVIDSQYHIVSFIGRTLLRQPASQWPPNSHRPWLATSVHDFWSFRWHQLLRHFFVTFGARPCGKSSGGGFTKATGLRVRGLLGWLWTMTWTVFWGAFLHDAWARRGLFSTEIFPDYVRPGKFLVNIIMQLSRSVL</sequence>
<protein>
    <recommendedName>
        <fullName evidence="6">Wax synthase domain-containing protein</fullName>
    </recommendedName>
</protein>
<dbReference type="Pfam" id="PF13813">
    <property type="entry name" value="MBOAT_2"/>
    <property type="match status" value="1"/>
</dbReference>
<feature type="domain" description="Wax synthase" evidence="6">
    <location>
        <begin position="58"/>
        <end position="100"/>
    </location>
</feature>
<comment type="subcellular location">
    <subcellularLocation>
        <location evidence="1">Membrane</location>
        <topology evidence="1">Multi-pass membrane protein</topology>
    </subcellularLocation>
</comment>
<comment type="caution">
    <text evidence="7">The sequence shown here is derived from an EMBL/GenBank/DDBJ whole genome shotgun (WGS) entry which is preliminary data.</text>
</comment>
<keyword evidence="3 5" id="KW-1133">Transmembrane helix</keyword>
<dbReference type="AlphaFoldDB" id="A0AAD4M1G7"/>
<dbReference type="EMBL" id="WTXG01000051">
    <property type="protein sequence ID" value="KAI0296090.1"/>
    <property type="molecule type" value="Genomic_DNA"/>
</dbReference>
<keyword evidence="2 5" id="KW-0812">Transmembrane</keyword>
<evidence type="ECO:0000256" key="3">
    <source>
        <dbReference type="ARBA" id="ARBA00022989"/>
    </source>
</evidence>